<dbReference type="AlphaFoldDB" id="A0A2R4TA11"/>
<sequence>MSEETPVSKAPADKAAPERAGGVPVEDSTAPKDPKASKETGETPVEQRPAGEEHDGPVSESDALRSLAQGAGRDEDERSESLRAGAIADLIAQRLNADASGTRIGTLALFNDSVSFGGGFHTDGRRTTGTRARGGTSVLAVDANELTEHTDLFVQPEGYDDALDALREHRILVLTGAPGSGREATGVNLLAEAMALGGTGDGGCHRLLAPAVILESGWTPPVKNGGYLAVLEDGPAGVREFTAAFGVRSAAGTRLRSTAAADGGVGQLAAVAAALRASDSHLVLVGGRDLARAAAGPGGDTVGRHELAPVDPQTIVERRVLGHGGDPGTRAELSALLESTGAVGALREQPAARHAADLAKVIRAGGDVAAAVAALRDPSEQVRGWFDRFREPEALAFALASAVLEECSYLTVADAAVDLWPALTPPDEPLYDLRFRDRLGHEQQWIRLDFGDGPAATGPPRVRFRSPLLGQVILAYAWGTLDSHRRSVLAWLRRLLTHADVEVRARAAVSAGVIAWADHHYAVHRFLTSWASSTSWPLRQSAATALGVAGSRPESSEAVWQLLHEWARGGTSAGQRRLAGTAANAVGGLLGRDAPERAVAVLHDALDREDDWGTLPSVAWGGVHLVHQGQAGVLLNAYLDWSEPQDLSPMVVKSLSAFVFAVSQPYEERAGGPDGGGPAGVPGAPVLLSGLPRHAEPLAELWARALARRPVQDTALEALRAWIDDYADKCPGALDSIGALLVGIAHRPGRHRERLLWWLAKWAGDRENPSARAQELLRLLERRT</sequence>
<keyword evidence="3" id="KW-1185">Reference proteome</keyword>
<dbReference type="Proteomes" id="UP000244201">
    <property type="component" value="Chromosome"/>
</dbReference>
<dbReference type="InterPro" id="IPR011989">
    <property type="entry name" value="ARM-like"/>
</dbReference>
<evidence type="ECO:0000313" key="3">
    <source>
        <dbReference type="Proteomes" id="UP000244201"/>
    </source>
</evidence>
<dbReference type="GeneID" id="55659668"/>
<dbReference type="SUPFAM" id="SSF48371">
    <property type="entry name" value="ARM repeat"/>
    <property type="match status" value="1"/>
</dbReference>
<evidence type="ECO:0000256" key="1">
    <source>
        <dbReference type="SAM" id="MobiDB-lite"/>
    </source>
</evidence>
<proteinExistence type="predicted"/>
<organism evidence="2 3">
    <name type="scientific">Streptomyces lunaelactis</name>
    <dbReference type="NCBI Taxonomy" id="1535768"/>
    <lineage>
        <taxon>Bacteria</taxon>
        <taxon>Bacillati</taxon>
        <taxon>Actinomycetota</taxon>
        <taxon>Actinomycetes</taxon>
        <taxon>Kitasatosporales</taxon>
        <taxon>Streptomycetaceae</taxon>
        <taxon>Streptomyces</taxon>
    </lineage>
</organism>
<reference evidence="2 3" key="1">
    <citation type="submission" date="2018-01" db="EMBL/GenBank/DDBJ databases">
        <title>Complete genome sequence of Streptomyces lunaelactis MM109T, a Ferroverdin A producer isolated from cave moonmilk deposits.</title>
        <authorList>
            <person name="Naome A."/>
            <person name="Martinet L."/>
            <person name="Maciejewska M."/>
            <person name="Anderssen S."/>
            <person name="Adam D."/>
            <person name="Tenconi E."/>
            <person name="Deflandre B."/>
            <person name="Arguelles-Arias A."/>
            <person name="Calusinska M."/>
            <person name="Copieters W."/>
            <person name="Karim L."/>
            <person name="Hanikenne M."/>
            <person name="Baurain D."/>
            <person name="van Wezel G."/>
            <person name="Smargiasso N."/>
            <person name="de Pauw E."/>
            <person name="Delfosse P."/>
            <person name="Rigali S."/>
        </authorList>
    </citation>
    <scope>NUCLEOTIDE SEQUENCE [LARGE SCALE GENOMIC DNA]</scope>
    <source>
        <strain evidence="2 3">MM109</strain>
    </source>
</reference>
<dbReference type="KEGG" id="slk:SLUN_30930"/>
<dbReference type="OrthoDB" id="3655233at2"/>
<dbReference type="Gene3D" id="1.25.10.10">
    <property type="entry name" value="Leucine-rich Repeat Variant"/>
    <property type="match status" value="1"/>
</dbReference>
<dbReference type="InterPro" id="IPR016024">
    <property type="entry name" value="ARM-type_fold"/>
</dbReference>
<name>A0A2R4TA11_9ACTN</name>
<feature type="region of interest" description="Disordered" evidence="1">
    <location>
        <begin position="1"/>
        <end position="80"/>
    </location>
</feature>
<gene>
    <name evidence="2" type="ORF">SLUN_30930</name>
</gene>
<dbReference type="EMBL" id="CP026304">
    <property type="protein sequence ID" value="AVZ75965.1"/>
    <property type="molecule type" value="Genomic_DNA"/>
</dbReference>
<feature type="compositionally biased region" description="Basic and acidic residues" evidence="1">
    <location>
        <begin position="29"/>
        <end position="41"/>
    </location>
</feature>
<protein>
    <submittedName>
        <fullName evidence="2">Uncharacterized protein</fullName>
    </submittedName>
</protein>
<accession>A0A2R4TA11</accession>
<dbReference type="RefSeq" id="WP_108153254.1">
    <property type="nucleotide sequence ID" value="NZ_CP026304.1"/>
</dbReference>
<evidence type="ECO:0000313" key="2">
    <source>
        <dbReference type="EMBL" id="AVZ75965.1"/>
    </source>
</evidence>